<reference evidence="3 4" key="1">
    <citation type="submission" date="2020-10" db="EMBL/GenBank/DDBJ databases">
        <title>Complete genome sequence of Paludibaculum fermentans P105T, a facultatively anaerobic acidobacterium capable of dissimilatory Fe(III) reduction.</title>
        <authorList>
            <person name="Dedysh S.N."/>
            <person name="Beletsky A.V."/>
            <person name="Kulichevskaya I.S."/>
            <person name="Mardanov A.V."/>
            <person name="Ravin N.V."/>
        </authorList>
    </citation>
    <scope>NUCLEOTIDE SEQUENCE [LARGE SCALE GENOMIC DNA]</scope>
    <source>
        <strain evidence="3 4">P105</strain>
    </source>
</reference>
<dbReference type="InterPro" id="IPR017853">
    <property type="entry name" value="GH"/>
</dbReference>
<dbReference type="SUPFAM" id="SSF51445">
    <property type="entry name" value="(Trans)glycosidases"/>
    <property type="match status" value="1"/>
</dbReference>
<name>A0A7S7SLX9_PALFE</name>
<evidence type="ECO:0000313" key="4">
    <source>
        <dbReference type="Proteomes" id="UP000593892"/>
    </source>
</evidence>
<accession>A0A7S7SLX9</accession>
<evidence type="ECO:0000256" key="1">
    <source>
        <dbReference type="ARBA" id="ARBA00022801"/>
    </source>
</evidence>
<dbReference type="GO" id="GO:0016787">
    <property type="term" value="F:hydrolase activity"/>
    <property type="evidence" value="ECO:0007669"/>
    <property type="project" value="UniProtKB-KW"/>
</dbReference>
<dbReference type="Proteomes" id="UP000593892">
    <property type="component" value="Chromosome"/>
</dbReference>
<dbReference type="InterPro" id="IPR029018">
    <property type="entry name" value="Hex-like_dom2"/>
</dbReference>
<dbReference type="AlphaFoldDB" id="A0A7S7SLX9"/>
<dbReference type="RefSeq" id="WP_194450980.1">
    <property type="nucleotide sequence ID" value="NZ_CP063849.1"/>
</dbReference>
<feature type="chain" id="PRO_5032914076" description="Beta-hexosaminidase bacterial type N-terminal domain-containing protein" evidence="2">
    <location>
        <begin position="18"/>
        <end position="772"/>
    </location>
</feature>
<gene>
    <name evidence="3" type="ORF">IRI77_05005</name>
</gene>
<keyword evidence="1" id="KW-0378">Hydrolase</keyword>
<feature type="signal peptide" evidence="2">
    <location>
        <begin position="1"/>
        <end position="17"/>
    </location>
</feature>
<protein>
    <recommendedName>
        <fullName evidence="5">Beta-hexosaminidase bacterial type N-terminal domain-containing protein</fullName>
    </recommendedName>
</protein>
<organism evidence="3 4">
    <name type="scientific">Paludibaculum fermentans</name>
    <dbReference type="NCBI Taxonomy" id="1473598"/>
    <lineage>
        <taxon>Bacteria</taxon>
        <taxon>Pseudomonadati</taxon>
        <taxon>Acidobacteriota</taxon>
        <taxon>Terriglobia</taxon>
        <taxon>Bryobacterales</taxon>
        <taxon>Bryobacteraceae</taxon>
        <taxon>Paludibaculum</taxon>
    </lineage>
</organism>
<dbReference type="SUPFAM" id="SSF55545">
    <property type="entry name" value="beta-N-acetylhexosaminidase-like domain"/>
    <property type="match status" value="1"/>
</dbReference>
<dbReference type="Gene3D" id="3.30.379.10">
    <property type="entry name" value="Chitobiase/beta-hexosaminidase domain 2-like"/>
    <property type="match status" value="1"/>
</dbReference>
<evidence type="ECO:0000313" key="3">
    <source>
        <dbReference type="EMBL" id="QOY89318.1"/>
    </source>
</evidence>
<dbReference type="KEGG" id="pfer:IRI77_05005"/>
<dbReference type="GO" id="GO:0005975">
    <property type="term" value="P:carbohydrate metabolic process"/>
    <property type="evidence" value="ECO:0007669"/>
    <property type="project" value="UniProtKB-ARBA"/>
</dbReference>
<keyword evidence="4" id="KW-1185">Reference proteome</keyword>
<keyword evidence="2" id="KW-0732">Signal</keyword>
<sequence length="772" mass="87061">MIQRIALLALTVSTLTAADLSQAVVVAPSALSPVEKKAAQVLVEEVAKRSRLQWPIVAAPTTGRPSITLRRNPAGGPADGFTIRTSGASIEILGNDERGTLFGAGRLLRELRMYRDSVILPDGFQITTAPKYKLRGHQLGYRPKTNSYDAWTAAMWDQYIRDLAIFGTNAVELIPPRSDDDSDSPHFPIPQMPMMVEMSRILDSYGMDVWVWYPAMDRDYNDPATVTKAIDEWAEVFKKLPRIDAVMVPGGDPGHTKPDALMALLEKQAASLRKYHPKAQMWVSPQGFDQKWMDEFYSILDKQPAWLTGIVHGPQVRVSIQELRRRVPARYGIRNYPDITHSVQCQFAVPNWDAPEAFTHAREGINPRPTEMRAIFRDQQPSTIGFLTYSEGCNDDVNKILWSEMGWNPDVDLTTALREYARYFIDARFDESFAEGLQGLERNWQGALATSTSVEPTFNLFQSLERQASPADLLNWRFQQALYRAYYDALNRRRWLAETATEESAMNALRDASRSGSLAAMDAASRILHEPGQVSPLRQRVFELAEALYQSVRMQLSVERYKAIGRDRGATLDNIDTPFNNRNWLDKRFAAIRSLPDEPSRRNALREIVQWTDPGPGGYYDDLGNPAAQSHLVRPKTYEEDPGSLLSPRNAFARTSAPGVDWRISTMSHAEVMYDGPMEMLYPHLDPTASYKVRIIYGGEVSSSRILRLTANGSFELHPFRKIENVTEPVEFEIPKQATASGSLRLRWEKTPGLPGNGRGTQVAEVWLIRQP</sequence>
<evidence type="ECO:0000256" key="2">
    <source>
        <dbReference type="SAM" id="SignalP"/>
    </source>
</evidence>
<evidence type="ECO:0008006" key="5">
    <source>
        <dbReference type="Google" id="ProtNLM"/>
    </source>
</evidence>
<dbReference type="EMBL" id="CP063849">
    <property type="protein sequence ID" value="QOY89318.1"/>
    <property type="molecule type" value="Genomic_DNA"/>
</dbReference>
<proteinExistence type="predicted"/>